<dbReference type="PANTHER" id="PTHR47231">
    <property type="entry name" value="UPF0722 PROTEIN C11ORF88"/>
    <property type="match status" value="1"/>
</dbReference>
<dbReference type="Proteomes" id="UP001497482">
    <property type="component" value="Chromosome 18"/>
</dbReference>
<organism evidence="5 6">
    <name type="scientific">Knipowitschia caucasica</name>
    <name type="common">Caucasian dwarf goby</name>
    <name type="synonym">Pomatoschistus caucasicus</name>
    <dbReference type="NCBI Taxonomy" id="637954"/>
    <lineage>
        <taxon>Eukaryota</taxon>
        <taxon>Metazoa</taxon>
        <taxon>Chordata</taxon>
        <taxon>Craniata</taxon>
        <taxon>Vertebrata</taxon>
        <taxon>Euteleostomi</taxon>
        <taxon>Actinopterygii</taxon>
        <taxon>Neopterygii</taxon>
        <taxon>Teleostei</taxon>
        <taxon>Neoteleostei</taxon>
        <taxon>Acanthomorphata</taxon>
        <taxon>Gobiaria</taxon>
        <taxon>Gobiiformes</taxon>
        <taxon>Gobioidei</taxon>
        <taxon>Gobiidae</taxon>
        <taxon>Gobiinae</taxon>
        <taxon>Knipowitschia</taxon>
    </lineage>
</organism>
<evidence type="ECO:0000256" key="2">
    <source>
        <dbReference type="ARBA" id="ARBA00023657"/>
    </source>
</evidence>
<dbReference type="EMBL" id="OZ035840">
    <property type="protein sequence ID" value="CAL1587375.1"/>
    <property type="molecule type" value="Genomic_DNA"/>
</dbReference>
<dbReference type="PANTHER" id="PTHR47231:SF1">
    <property type="entry name" value="CILIA- AND FLAGELLA-ASSOCIATED PROTEIN HOATZ"/>
    <property type="match status" value="1"/>
</dbReference>
<feature type="compositionally biased region" description="Basic and acidic residues" evidence="3">
    <location>
        <begin position="124"/>
        <end position="140"/>
    </location>
</feature>
<dbReference type="Pfam" id="PF17664">
    <property type="entry name" value="HOATZ-like"/>
    <property type="match status" value="1"/>
</dbReference>
<dbReference type="AlphaFoldDB" id="A0AAV2KBL5"/>
<proteinExistence type="inferred from homology"/>
<feature type="region of interest" description="Disordered" evidence="3">
    <location>
        <begin position="99"/>
        <end position="144"/>
    </location>
</feature>
<dbReference type="GO" id="GO:0060271">
    <property type="term" value="P:cilium assembly"/>
    <property type="evidence" value="ECO:0007669"/>
    <property type="project" value="InterPro"/>
</dbReference>
<reference evidence="5 6" key="1">
    <citation type="submission" date="2024-04" db="EMBL/GenBank/DDBJ databases">
        <authorList>
            <person name="Waldvogel A.-M."/>
            <person name="Schoenle A."/>
        </authorList>
    </citation>
    <scope>NUCLEOTIDE SEQUENCE [LARGE SCALE GENOMIC DNA]</scope>
</reference>
<name>A0AAV2KBL5_KNICA</name>
<keyword evidence="6" id="KW-1185">Reference proteome</keyword>
<feature type="transmembrane region" description="Helical" evidence="4">
    <location>
        <begin position="7"/>
        <end position="26"/>
    </location>
</feature>
<evidence type="ECO:0000313" key="5">
    <source>
        <dbReference type="EMBL" id="CAL1587375.1"/>
    </source>
</evidence>
<accession>A0AAV2KBL5</accession>
<evidence type="ECO:0000313" key="6">
    <source>
        <dbReference type="Proteomes" id="UP001497482"/>
    </source>
</evidence>
<feature type="transmembrane region" description="Helical" evidence="4">
    <location>
        <begin position="32"/>
        <end position="52"/>
    </location>
</feature>
<feature type="region of interest" description="Disordered" evidence="3">
    <location>
        <begin position="166"/>
        <end position="201"/>
    </location>
</feature>
<sequence>MVAVVTMVVVVTMVAVVTMVVVVTMVAVVTMVVVVTMVAVVTMVVVVTAVAVEMAEADTDLTVFEGSSPGDVCRARQLWSSLSLLPPQEPRLESADILQRLPVSRPQPRRGHRGATATATGDPRSLKEERREAQEEERRRYQAMAENRRQVLGLLRKQREQRIQREMVSIDFNPRPKQEEKRISRNEDGSDHDRDLVQQLS</sequence>
<gene>
    <name evidence="5" type="ORF">KC01_LOCUS17336</name>
</gene>
<evidence type="ECO:0000256" key="1">
    <source>
        <dbReference type="ARBA" id="ARBA00023451"/>
    </source>
</evidence>
<keyword evidence="4" id="KW-0812">Transmembrane</keyword>
<evidence type="ECO:0000256" key="4">
    <source>
        <dbReference type="SAM" id="Phobius"/>
    </source>
</evidence>
<keyword evidence="4" id="KW-1133">Transmembrane helix</keyword>
<comment type="similarity">
    <text evidence="1">Belongs to the HOATZ family.</text>
</comment>
<keyword evidence="4" id="KW-0472">Membrane</keyword>
<evidence type="ECO:0000256" key="3">
    <source>
        <dbReference type="SAM" id="MobiDB-lite"/>
    </source>
</evidence>
<dbReference type="InterPro" id="IPR040681">
    <property type="entry name" value="HOATZ-like"/>
</dbReference>
<feature type="compositionally biased region" description="Basic and acidic residues" evidence="3">
    <location>
        <begin position="174"/>
        <end position="201"/>
    </location>
</feature>
<protein>
    <recommendedName>
        <fullName evidence="2">Cilia- and flagella-associated protein HOATZ</fullName>
    </recommendedName>
</protein>